<reference evidence="6" key="1">
    <citation type="submission" date="2023-08" db="EMBL/GenBank/DDBJ databases">
        <title>Pelteobagrus vachellii genome.</title>
        <authorList>
            <person name="Liu H."/>
        </authorList>
    </citation>
    <scope>NUCLEOTIDE SEQUENCE</scope>
    <source>
        <strain evidence="6">PRFRI_2022a</strain>
        <tissue evidence="6">Muscle</tissue>
    </source>
</reference>
<dbReference type="GO" id="GO:0006261">
    <property type="term" value="P:DNA-templated DNA replication"/>
    <property type="evidence" value="ECO:0007669"/>
    <property type="project" value="TreeGrafter"/>
</dbReference>
<keyword evidence="7" id="KW-1185">Reference proteome</keyword>
<accession>A0AA88SXM2</accession>
<dbReference type="GO" id="GO:0005634">
    <property type="term" value="C:nucleus"/>
    <property type="evidence" value="ECO:0007669"/>
    <property type="project" value="UniProtKB-SubCell"/>
</dbReference>
<dbReference type="PANTHER" id="PTHR13489">
    <property type="entry name" value="MINI-CHROMOSOME MAINTENANCE COMPLEX-BINDING PROTEIN"/>
    <property type="match status" value="1"/>
</dbReference>
<evidence type="ECO:0000256" key="3">
    <source>
        <dbReference type="ARBA" id="ARBA00015405"/>
    </source>
</evidence>
<comment type="similarity">
    <text evidence="2">Belongs to the MCMBP family.</text>
</comment>
<name>A0AA88SXM2_TACVA</name>
<organism evidence="6 7">
    <name type="scientific">Tachysurus vachellii</name>
    <name type="common">Darkbarbel catfish</name>
    <name type="synonym">Pelteobagrus vachellii</name>
    <dbReference type="NCBI Taxonomy" id="175792"/>
    <lineage>
        <taxon>Eukaryota</taxon>
        <taxon>Metazoa</taxon>
        <taxon>Chordata</taxon>
        <taxon>Craniata</taxon>
        <taxon>Vertebrata</taxon>
        <taxon>Euteleostomi</taxon>
        <taxon>Actinopterygii</taxon>
        <taxon>Neopterygii</taxon>
        <taxon>Teleostei</taxon>
        <taxon>Ostariophysi</taxon>
        <taxon>Siluriformes</taxon>
        <taxon>Bagridae</taxon>
        <taxon>Tachysurus</taxon>
    </lineage>
</organism>
<keyword evidence="4" id="KW-0539">Nucleus</keyword>
<dbReference type="GO" id="GO:0003682">
    <property type="term" value="F:chromatin binding"/>
    <property type="evidence" value="ECO:0007669"/>
    <property type="project" value="TreeGrafter"/>
</dbReference>
<evidence type="ECO:0000256" key="2">
    <source>
        <dbReference type="ARBA" id="ARBA00007925"/>
    </source>
</evidence>
<comment type="caution">
    <text evidence="6">The sequence shown here is derived from an EMBL/GenBank/DDBJ whole genome shotgun (WGS) entry which is preliminary data.</text>
</comment>
<dbReference type="InterPro" id="IPR019140">
    <property type="entry name" value="MCM_complex-bd"/>
</dbReference>
<dbReference type="Pfam" id="PF09739">
    <property type="entry name" value="MCM_bind"/>
    <property type="match status" value="1"/>
</dbReference>
<feature type="region of interest" description="Disordered" evidence="5">
    <location>
        <begin position="152"/>
        <end position="218"/>
    </location>
</feature>
<evidence type="ECO:0000256" key="4">
    <source>
        <dbReference type="ARBA" id="ARBA00023242"/>
    </source>
</evidence>
<feature type="compositionally biased region" description="Basic and acidic residues" evidence="5">
    <location>
        <begin position="192"/>
        <end position="204"/>
    </location>
</feature>
<dbReference type="PANTHER" id="PTHR13489:SF0">
    <property type="entry name" value="MINI-CHROMOSOME MAINTENANCE COMPLEX-BINDING PROTEIN"/>
    <property type="match status" value="1"/>
</dbReference>
<comment type="subcellular location">
    <subcellularLocation>
        <location evidence="1">Nucleus</location>
    </subcellularLocation>
</comment>
<dbReference type="Proteomes" id="UP001187315">
    <property type="component" value="Unassembled WGS sequence"/>
</dbReference>
<feature type="compositionally biased region" description="Polar residues" evidence="5">
    <location>
        <begin position="176"/>
        <end position="191"/>
    </location>
</feature>
<evidence type="ECO:0000313" key="7">
    <source>
        <dbReference type="Proteomes" id="UP001187315"/>
    </source>
</evidence>
<feature type="compositionally biased region" description="Polar residues" evidence="5">
    <location>
        <begin position="206"/>
        <end position="218"/>
    </location>
</feature>
<evidence type="ECO:0000256" key="5">
    <source>
        <dbReference type="SAM" id="MobiDB-lite"/>
    </source>
</evidence>
<proteinExistence type="inferred from homology"/>
<dbReference type="AlphaFoldDB" id="A0AA88SXM2"/>
<protein>
    <recommendedName>
        <fullName evidence="3">Mini-chromosome maintenance complex-binding protein</fullName>
    </recommendedName>
</protein>
<dbReference type="EMBL" id="JAVHJS010000007">
    <property type="protein sequence ID" value="KAK2852570.1"/>
    <property type="molecule type" value="Genomic_DNA"/>
</dbReference>
<feature type="region of interest" description="Disordered" evidence="5">
    <location>
        <begin position="273"/>
        <end position="293"/>
    </location>
</feature>
<gene>
    <name evidence="6" type="ORF">Q7C36_007771</name>
</gene>
<evidence type="ECO:0000256" key="1">
    <source>
        <dbReference type="ARBA" id="ARBA00004123"/>
    </source>
</evidence>
<evidence type="ECO:0000313" key="6">
    <source>
        <dbReference type="EMBL" id="KAK2852570.1"/>
    </source>
</evidence>
<sequence length="633" mass="71592">MPSVEDWINNPLGVVDGIFAQNNPDWEKKAVEYFKEKLKVNDAQSWVPSLNDVPLHYLKPNSLVKFRCMVQDMFDPEFFMGVYETVDPSTNTKVLRCGKYKDVTDCGQVDFNSRKTVTSERQTFYCVPIPGESHWSLSLTFVNSYAGASQARVVPSTSYTPNRHKRSYEEDDEMDTQTQQNEEISGPQNTSDSHRNVDSKRLETEAPSQNTSPSHCSSTLDLNFPLPGERGPACLVKVYNEWDSFKLNDMLEIFGILSVDPALSLVAEEKEASSFLDPTESMESVEEQRAHSPPTSLVPRLHMLYAEPLQHNNPLLPSAVSEDKGANLNNAISEMSSVRAELLTYLTHVFLGDSLAAEYLILHLISSVYARRDVLPLGKFALNVSGCPHTSPYTEQLYQIVQQLVPSSYRLCMSLHNMNTQRMVPRKDYTANRLVSGALQLGRNTSLVLDETHLEQGQLDTTGVRNITALGNLISWQKVDYDFNYHQMEFPCNINVLIMSEGRSLLPCDSQVQLNPTVSPPNLEEYLQAIQHAQPPSQLNKYRVYLTVARSLDYSISDQITKAVEEDFVEMRKDDPQSISAEDLHRMLVVARLLSLSYGQTTLSRECWMKAKQLELLRTSRTQQHKCLNGNEP</sequence>